<sequence length="32" mass="3444">MIALTIVATLQSVGIILSISLLIAPGRSRFCW</sequence>
<proteinExistence type="inferred from homology"/>
<dbReference type="EMBL" id="CP064820">
    <property type="protein sequence ID" value="QPG07402.1"/>
    <property type="molecule type" value="Genomic_DNA"/>
</dbReference>
<name>A0A7S9HEZ8_KLEPN</name>
<dbReference type="AlphaFoldDB" id="A0A7S9HEZ8"/>
<keyword evidence="1" id="KW-0813">Transport</keyword>
<organism evidence="3 4">
    <name type="scientific">Klebsiella pneumoniae subsp. pneumoniae</name>
    <dbReference type="NCBI Taxonomy" id="72407"/>
    <lineage>
        <taxon>Bacteria</taxon>
        <taxon>Pseudomonadati</taxon>
        <taxon>Pseudomonadota</taxon>
        <taxon>Gammaproteobacteria</taxon>
        <taxon>Enterobacterales</taxon>
        <taxon>Enterobacteriaceae</taxon>
        <taxon>Klebsiella/Raoultella group</taxon>
        <taxon>Klebsiella</taxon>
        <taxon>Klebsiella pneumoniae complex</taxon>
    </lineage>
</organism>
<dbReference type="GO" id="GO:0043190">
    <property type="term" value="C:ATP-binding cassette (ABC) transporter complex"/>
    <property type="evidence" value="ECO:0007669"/>
    <property type="project" value="InterPro"/>
</dbReference>
<gene>
    <name evidence="3" type="ORF">IUJ34_18145</name>
</gene>
<accession>A0A7S9HEZ8</accession>
<protein>
    <submittedName>
        <fullName evidence="3">Metal ABC transporter permease</fullName>
    </submittedName>
</protein>
<dbReference type="Proteomes" id="UP000594592">
    <property type="component" value="Chromosome"/>
</dbReference>
<reference evidence="3 4" key="1">
    <citation type="submission" date="2020-11" db="EMBL/GenBank/DDBJ databases">
        <title>Whole Genome sequence of MDR strain of Klebsiella pneumoniae K219 isolated from sputum.</title>
        <authorList>
            <person name="Aditi B.P."/>
            <person name="Mahalakshmi K."/>
            <person name="Naveen Kumar V."/>
        </authorList>
    </citation>
    <scope>NUCLEOTIDE SEQUENCE [LARGE SCALE GENOMIC DNA]</scope>
    <source>
        <strain evidence="3 4">K219</strain>
    </source>
</reference>
<evidence type="ECO:0000256" key="2">
    <source>
        <dbReference type="SAM" id="Phobius"/>
    </source>
</evidence>
<keyword evidence="2" id="KW-0472">Membrane</keyword>
<evidence type="ECO:0000313" key="4">
    <source>
        <dbReference type="Proteomes" id="UP000594592"/>
    </source>
</evidence>
<keyword evidence="2" id="KW-1133">Transmembrane helix</keyword>
<comment type="subcellular location">
    <subcellularLocation>
        <location evidence="1">Cell membrane</location>
        <topology evidence="1">Multi-pass membrane protein</topology>
    </subcellularLocation>
</comment>
<keyword evidence="1 2" id="KW-0812">Transmembrane</keyword>
<feature type="transmembrane region" description="Helical" evidence="2">
    <location>
        <begin position="6"/>
        <end position="24"/>
    </location>
</feature>
<evidence type="ECO:0000313" key="3">
    <source>
        <dbReference type="EMBL" id="QPG07402.1"/>
    </source>
</evidence>
<dbReference type="Pfam" id="PF00950">
    <property type="entry name" value="ABC-3"/>
    <property type="match status" value="1"/>
</dbReference>
<dbReference type="GO" id="GO:0055085">
    <property type="term" value="P:transmembrane transport"/>
    <property type="evidence" value="ECO:0007669"/>
    <property type="project" value="InterPro"/>
</dbReference>
<evidence type="ECO:0000256" key="1">
    <source>
        <dbReference type="RuleBase" id="RU003943"/>
    </source>
</evidence>
<dbReference type="InterPro" id="IPR001626">
    <property type="entry name" value="ABC_TroCD"/>
</dbReference>
<comment type="similarity">
    <text evidence="1">Belongs to the ABC-3 integral membrane protein family.</text>
</comment>